<keyword evidence="1" id="KW-0805">Transcription regulation</keyword>
<evidence type="ECO:0000313" key="5">
    <source>
        <dbReference type="Proteomes" id="UP000258707"/>
    </source>
</evidence>
<gene>
    <name evidence="4" type="ORF">AArc1_0515</name>
</gene>
<proteinExistence type="predicted"/>
<dbReference type="Proteomes" id="UP000258707">
    <property type="component" value="Chromosome"/>
</dbReference>
<feature type="domain" description="HTH bat-type" evidence="3">
    <location>
        <begin position="156"/>
        <end position="206"/>
    </location>
</feature>
<dbReference type="InterPro" id="IPR007050">
    <property type="entry name" value="HTH_bacterioopsin"/>
</dbReference>
<evidence type="ECO:0000256" key="2">
    <source>
        <dbReference type="ARBA" id="ARBA00023163"/>
    </source>
</evidence>
<keyword evidence="2" id="KW-0804">Transcription</keyword>
<accession>A0A346PBG4</accession>
<reference evidence="5" key="1">
    <citation type="submission" date="2017-10" db="EMBL/GenBank/DDBJ databases">
        <title>Phenotypic and genomic properties of facultatively anaerobic sulfur-reducing natronoarchaea from hypersaline soda lakes.</title>
        <authorList>
            <person name="Sorokin D.Y."/>
            <person name="Kublanov I.V."/>
            <person name="Roman P."/>
            <person name="Sinninghe Damste J.S."/>
            <person name="Golyshin P.N."/>
            <person name="Rojo D."/>
            <person name="Ciordia S."/>
            <person name="Mena Md.C."/>
            <person name="Ferrer M."/>
            <person name="Messina E."/>
            <person name="Smedile F."/>
            <person name="La Spada G."/>
            <person name="La Cono V."/>
            <person name="Yakimov M.M."/>
        </authorList>
    </citation>
    <scope>NUCLEOTIDE SEQUENCE [LARGE SCALE GENOMIC DNA]</scope>
    <source>
        <strain evidence="5">AArc1</strain>
    </source>
</reference>
<dbReference type="AlphaFoldDB" id="A0A346PBG4"/>
<evidence type="ECO:0000256" key="1">
    <source>
        <dbReference type="ARBA" id="ARBA00023015"/>
    </source>
</evidence>
<dbReference type="PANTHER" id="PTHR34236:SF1">
    <property type="entry name" value="DIMETHYL SULFOXIDE REDUCTASE TRANSCRIPTIONAL ACTIVATOR"/>
    <property type="match status" value="1"/>
</dbReference>
<dbReference type="GeneID" id="37637328"/>
<sequence length="216" mass="24083">MVTARIYVEHPDLALSYTIRSLSDAAIAVVSDVGTDPHHSVYFFRIEAPDFDAVASTLRADHTVDEFATVVEMAGHRTYRIEYSDAAKLITPEITDRGGLTLESTSYLNGWLLQLQLEDHDALYEIATYAEQEGIKLEVLELTQQPTLDDHSEFGLTASQTEALVAAYKHGLYDEPRQTSIEELSETLDLSRTAVSGRLRRGAATLVEEYLVEDDE</sequence>
<dbReference type="RefSeq" id="WP_117363000.1">
    <property type="nucleotide sequence ID" value="NZ_CP024047.1"/>
</dbReference>
<dbReference type="Pfam" id="PF04967">
    <property type="entry name" value="HTH_10"/>
    <property type="match status" value="1"/>
</dbReference>
<organism evidence="4 5">
    <name type="scientific">Natrarchaeobaculum sulfurireducens</name>
    <dbReference type="NCBI Taxonomy" id="2044521"/>
    <lineage>
        <taxon>Archaea</taxon>
        <taxon>Methanobacteriati</taxon>
        <taxon>Methanobacteriota</taxon>
        <taxon>Stenosarchaea group</taxon>
        <taxon>Halobacteria</taxon>
        <taxon>Halobacteriales</taxon>
        <taxon>Natrialbaceae</taxon>
        <taxon>Natrarchaeobaculum</taxon>
    </lineage>
</organism>
<name>A0A346PBG4_9EURY</name>
<dbReference type="EMBL" id="CP024047">
    <property type="protein sequence ID" value="AXR76859.1"/>
    <property type="molecule type" value="Genomic_DNA"/>
</dbReference>
<evidence type="ECO:0000259" key="3">
    <source>
        <dbReference type="Pfam" id="PF04967"/>
    </source>
</evidence>
<protein>
    <submittedName>
        <fullName evidence="4">Transcriptional regulator, contains HTH domain</fullName>
    </submittedName>
</protein>
<dbReference type="KEGG" id="nan:AArc1_0515"/>
<evidence type="ECO:0000313" key="4">
    <source>
        <dbReference type="EMBL" id="AXR76859.1"/>
    </source>
</evidence>
<dbReference type="PANTHER" id="PTHR34236">
    <property type="entry name" value="DIMETHYL SULFOXIDE REDUCTASE TRANSCRIPTIONAL ACTIVATOR"/>
    <property type="match status" value="1"/>
</dbReference>